<dbReference type="InterPro" id="IPR047252">
    <property type="entry name" value="TP53BP1-like"/>
</dbReference>
<dbReference type="GO" id="GO:0005634">
    <property type="term" value="C:nucleus"/>
    <property type="evidence" value="ECO:0007669"/>
    <property type="project" value="UniProtKB-SubCell"/>
</dbReference>
<organism evidence="6 7">
    <name type="scientific">Thermothielavioides terrestris (strain ATCC 38088 / NRRL 8126)</name>
    <name type="common">Thielavia terrestris</name>
    <dbReference type="NCBI Taxonomy" id="578455"/>
    <lineage>
        <taxon>Eukaryota</taxon>
        <taxon>Fungi</taxon>
        <taxon>Dikarya</taxon>
        <taxon>Ascomycota</taxon>
        <taxon>Pezizomycotina</taxon>
        <taxon>Sordariomycetes</taxon>
        <taxon>Sordariomycetidae</taxon>
        <taxon>Sordariales</taxon>
        <taxon>Chaetomiaceae</taxon>
        <taxon>Thermothielavioides</taxon>
        <taxon>Thermothielavioides terrestris</taxon>
    </lineage>
</organism>
<dbReference type="InterPro" id="IPR001357">
    <property type="entry name" value="BRCT_dom"/>
</dbReference>
<gene>
    <name evidence="6" type="ORF">THITE_2107729</name>
</gene>
<comment type="subcellular location">
    <subcellularLocation>
        <location evidence="1">Nucleus</location>
    </subcellularLocation>
</comment>
<feature type="compositionally biased region" description="Polar residues" evidence="4">
    <location>
        <begin position="91"/>
        <end position="111"/>
    </location>
</feature>
<dbReference type="InterPro" id="IPR047249">
    <property type="entry name" value="BRCT_p53bp1-like_rpt1"/>
</dbReference>
<feature type="domain" description="BRCT" evidence="5">
    <location>
        <begin position="584"/>
        <end position="721"/>
    </location>
</feature>
<evidence type="ECO:0000256" key="2">
    <source>
        <dbReference type="ARBA" id="ARBA00022763"/>
    </source>
</evidence>
<keyword evidence="2" id="KW-0227">DNA damage</keyword>
<evidence type="ECO:0000259" key="5">
    <source>
        <dbReference type="PROSITE" id="PS50172"/>
    </source>
</evidence>
<feature type="compositionally biased region" description="Polar residues" evidence="4">
    <location>
        <begin position="20"/>
        <end position="41"/>
    </location>
</feature>
<dbReference type="Proteomes" id="UP000008181">
    <property type="component" value="Chromosome 1"/>
</dbReference>
<proteinExistence type="predicted"/>
<dbReference type="InterPro" id="IPR036420">
    <property type="entry name" value="BRCT_dom_sf"/>
</dbReference>
<dbReference type="FunFam" id="3.40.50.10190:FF:000083">
    <property type="entry name" value="DNA damage repair protein (Rad9)"/>
    <property type="match status" value="1"/>
</dbReference>
<evidence type="ECO:0000313" key="7">
    <source>
        <dbReference type="Proteomes" id="UP000008181"/>
    </source>
</evidence>
<sequence length="881" mass="94923">MDSTQSSTQPNAGRSYDQYYHSSPNALAQSSPQPVRGSSPNVEIPVDDDDTAAVRFDDDGAAGTNKTVSPAQDDSGFVDFGSLARFHHVASQKTAQSPTQHLPETPAQSRNPFRHSRSQLLPTSQLFRGTQFSSPAKAASPTSSRPSPADFPGQTISPNPVVSSPLKARGLRSSPPVDITSSPGILPGTTSSTIDARAASPVHAASAENPVVPDSSHDGPARKRSGPEPMSTYEPMRKSQERRSTSWGRSDPVSSGEDDDSYDTIVRRRKAQLKKEAALKQLTTISFPRPMKSEIVEVPSTSQRRRTSQAEEYIAQCYGKTLTENDSECADAVKESQEAPQQPAQRRSEVDEESTQSDVEKPEPAMDPTPPTAPELPRSSTMSANLPAQASVIEGTSHADAIPETSPTGRRPEPLPQVAPSLEVPPSEAKSASNFRSSPPAFSTRSRKARSVKGYAPVPSSTSSLSDLPSTPQLPPSDSHSITSTVNTGSPTGSTVVASSSPAVAQTRRRDTRRRLPKLKTGSTESLRQFNKVARRGSNSTDELSRSVSATPTFEQSLRVSRLSVSRPASRSGRAAMRPPPTQRDLKLFENMAFAISFQSRKPGESNDQYSARTDFSAMLQKRIRQAGGRILENGFDELFEVLPMETPSSSPAVSSRGGDAEIHLTPEGRSMGFTALIADGHSRKVKYMQALALGLPCIAARWITTCLDRNEVVDWSPYLLCAGQSAFLGDAIRSRSLTPYDPATAKLVDVIKQRKKLLEGSKILAVVKKSVEGKKMAYVFLARVLGAALTRVYSVEEAKAEMKAAEELGQPFDWVYVDGKPDEEALFASGPSGGRKRKRASTAASSAAGPPVKRVRTLSDELVIQSLILGRLIEEGEMDE</sequence>
<dbReference type="PROSITE" id="PS50172">
    <property type="entry name" value="BRCT"/>
    <property type="match status" value="1"/>
</dbReference>
<feature type="compositionally biased region" description="Polar residues" evidence="4">
    <location>
        <begin position="430"/>
        <end position="444"/>
    </location>
</feature>
<keyword evidence="7" id="KW-1185">Reference proteome</keyword>
<evidence type="ECO:0000256" key="3">
    <source>
        <dbReference type="ARBA" id="ARBA00023242"/>
    </source>
</evidence>
<dbReference type="KEGG" id="ttt:THITE_2107729"/>
<feature type="compositionally biased region" description="Low complexity" evidence="4">
    <location>
        <begin position="459"/>
        <end position="479"/>
    </location>
</feature>
<dbReference type="GO" id="GO:0045944">
    <property type="term" value="P:positive regulation of transcription by RNA polymerase II"/>
    <property type="evidence" value="ECO:0007669"/>
    <property type="project" value="TreeGrafter"/>
</dbReference>
<accession>G2QUS4</accession>
<feature type="compositionally biased region" description="Polar residues" evidence="4">
    <location>
        <begin position="118"/>
        <end position="132"/>
    </location>
</feature>
<dbReference type="RefSeq" id="XP_003649255.1">
    <property type="nucleotide sequence ID" value="XM_003649207.1"/>
</dbReference>
<feature type="region of interest" description="Disordered" evidence="4">
    <location>
        <begin position="327"/>
        <end position="582"/>
    </location>
</feature>
<dbReference type="EMBL" id="CP003009">
    <property type="protein sequence ID" value="AEO62919.1"/>
    <property type="molecule type" value="Genomic_DNA"/>
</dbReference>
<dbReference type="HOGENOM" id="CLU_008949_0_0_1"/>
<dbReference type="GO" id="GO:0000077">
    <property type="term" value="P:DNA damage checkpoint signaling"/>
    <property type="evidence" value="ECO:0007669"/>
    <property type="project" value="TreeGrafter"/>
</dbReference>
<dbReference type="OrthoDB" id="129353at2759"/>
<protein>
    <recommendedName>
        <fullName evidence="5">BRCT domain-containing protein</fullName>
    </recommendedName>
</protein>
<feature type="compositionally biased region" description="Polar residues" evidence="4">
    <location>
        <begin position="537"/>
        <end position="556"/>
    </location>
</feature>
<evidence type="ECO:0000256" key="4">
    <source>
        <dbReference type="SAM" id="MobiDB-lite"/>
    </source>
</evidence>
<feature type="compositionally biased region" description="Low complexity" evidence="4">
    <location>
        <begin position="133"/>
        <end position="148"/>
    </location>
</feature>
<dbReference type="STRING" id="578455.G2QUS4"/>
<dbReference type="GO" id="GO:0042393">
    <property type="term" value="F:histone binding"/>
    <property type="evidence" value="ECO:0007669"/>
    <property type="project" value="TreeGrafter"/>
</dbReference>
<name>G2QUS4_THETT</name>
<evidence type="ECO:0000256" key="1">
    <source>
        <dbReference type="ARBA" id="ARBA00004123"/>
    </source>
</evidence>
<dbReference type="AlphaFoldDB" id="G2QUS4"/>
<dbReference type="CDD" id="cd17745">
    <property type="entry name" value="BRCT_p53bp1_rpt1"/>
    <property type="match status" value="1"/>
</dbReference>
<feature type="compositionally biased region" description="Basic and acidic residues" evidence="4">
    <location>
        <begin position="235"/>
        <end position="244"/>
    </location>
</feature>
<dbReference type="GeneID" id="11517032"/>
<reference evidence="6 7" key="1">
    <citation type="journal article" date="2011" name="Nat. Biotechnol.">
        <title>Comparative genomic analysis of the thermophilic biomass-degrading fungi Myceliophthora thermophila and Thielavia terrestris.</title>
        <authorList>
            <person name="Berka R.M."/>
            <person name="Grigoriev I.V."/>
            <person name="Otillar R."/>
            <person name="Salamov A."/>
            <person name="Grimwood J."/>
            <person name="Reid I."/>
            <person name="Ishmael N."/>
            <person name="John T."/>
            <person name="Darmond C."/>
            <person name="Moisan M.-C."/>
            <person name="Henrissat B."/>
            <person name="Coutinho P.M."/>
            <person name="Lombard V."/>
            <person name="Natvig D.O."/>
            <person name="Lindquist E."/>
            <person name="Schmutz J."/>
            <person name="Lucas S."/>
            <person name="Harris P."/>
            <person name="Powlowski J."/>
            <person name="Bellemare A."/>
            <person name="Taylor D."/>
            <person name="Butler G."/>
            <person name="de Vries R.P."/>
            <person name="Allijn I.E."/>
            <person name="van den Brink J."/>
            <person name="Ushinsky S."/>
            <person name="Storms R."/>
            <person name="Powell A.J."/>
            <person name="Paulsen I.T."/>
            <person name="Elbourne L.D.H."/>
            <person name="Baker S.E."/>
            <person name="Magnuson J."/>
            <person name="LaBoissiere S."/>
            <person name="Clutterbuck A.J."/>
            <person name="Martinez D."/>
            <person name="Wogulis M."/>
            <person name="de Leon A.L."/>
            <person name="Rey M.W."/>
            <person name="Tsang A."/>
        </authorList>
    </citation>
    <scope>NUCLEOTIDE SEQUENCE [LARGE SCALE GENOMIC DNA]</scope>
    <source>
        <strain evidence="7">ATCC 38088 / NRRL 8126</strain>
    </source>
</reference>
<feature type="compositionally biased region" description="Low complexity" evidence="4">
    <location>
        <begin position="196"/>
        <end position="207"/>
    </location>
</feature>
<feature type="compositionally biased region" description="Low complexity" evidence="4">
    <location>
        <begin position="557"/>
        <end position="572"/>
    </location>
</feature>
<feature type="compositionally biased region" description="Polar residues" evidence="4">
    <location>
        <begin position="179"/>
        <end position="194"/>
    </location>
</feature>
<feature type="compositionally biased region" description="Low complexity" evidence="4">
    <location>
        <begin position="488"/>
        <end position="505"/>
    </location>
</feature>
<feature type="region of interest" description="Disordered" evidence="4">
    <location>
        <begin position="827"/>
        <end position="853"/>
    </location>
</feature>
<dbReference type="eggNOG" id="KOG3548">
    <property type="taxonomic scope" value="Eukaryota"/>
</dbReference>
<feature type="region of interest" description="Disordered" evidence="4">
    <location>
        <begin position="1"/>
        <end position="264"/>
    </location>
</feature>
<dbReference type="Gene3D" id="3.40.50.10190">
    <property type="entry name" value="BRCT domain"/>
    <property type="match status" value="1"/>
</dbReference>
<evidence type="ECO:0000313" key="6">
    <source>
        <dbReference type="EMBL" id="AEO62919.1"/>
    </source>
</evidence>
<dbReference type="PANTHER" id="PTHR15321:SF3">
    <property type="entry name" value="TP53-BINDING PROTEIN 1"/>
    <property type="match status" value="1"/>
</dbReference>
<feature type="compositionally biased region" description="Pro residues" evidence="4">
    <location>
        <begin position="365"/>
        <end position="374"/>
    </location>
</feature>
<dbReference type="PANTHER" id="PTHR15321">
    <property type="entry name" value="TUMOR SUPPRESSOR P53-BINDING PROTEIN 1"/>
    <property type="match status" value="1"/>
</dbReference>
<keyword evidence="3" id="KW-0539">Nucleus</keyword>
<dbReference type="SUPFAM" id="SSF52113">
    <property type="entry name" value="BRCT domain"/>
    <property type="match status" value="1"/>
</dbReference>
<feature type="compositionally biased region" description="Polar residues" evidence="4">
    <location>
        <begin position="378"/>
        <end position="388"/>
    </location>
</feature>
<feature type="compositionally biased region" description="Polar residues" evidence="4">
    <location>
        <begin position="1"/>
        <end position="12"/>
    </location>
</feature>